<proteinExistence type="predicted"/>
<feature type="region of interest" description="Disordered" evidence="2">
    <location>
        <begin position="444"/>
        <end position="508"/>
    </location>
</feature>
<dbReference type="PANTHER" id="PTHR46157">
    <property type="entry name" value="K(+) EFFLUX ANTIPORTER 3, CHLOROPLASTIC"/>
    <property type="match status" value="1"/>
</dbReference>
<dbReference type="OMA" id="NDCIVHY"/>
<evidence type="ECO:0000313" key="4">
    <source>
        <dbReference type="Proteomes" id="UP000655225"/>
    </source>
</evidence>
<protein>
    <submittedName>
        <fullName evidence="3">Uncharacterized protein</fullName>
    </submittedName>
</protein>
<dbReference type="OrthoDB" id="4834at2759"/>
<keyword evidence="1" id="KW-0175">Coiled coil</keyword>
<organism evidence="3 4">
    <name type="scientific">Tetracentron sinense</name>
    <name type="common">Spur-leaf</name>
    <dbReference type="NCBI Taxonomy" id="13715"/>
    <lineage>
        <taxon>Eukaryota</taxon>
        <taxon>Viridiplantae</taxon>
        <taxon>Streptophyta</taxon>
        <taxon>Embryophyta</taxon>
        <taxon>Tracheophyta</taxon>
        <taxon>Spermatophyta</taxon>
        <taxon>Magnoliopsida</taxon>
        <taxon>Trochodendrales</taxon>
        <taxon>Trochodendraceae</taxon>
        <taxon>Tetracentron</taxon>
    </lineage>
</organism>
<dbReference type="PANTHER" id="PTHR46157:SF2">
    <property type="entry name" value="K(+) EFFLUX ANTIPORTER 1, CHLOROPLASTIC-RELATED"/>
    <property type="match status" value="1"/>
</dbReference>
<dbReference type="GO" id="GO:0016020">
    <property type="term" value="C:membrane"/>
    <property type="evidence" value="ECO:0007669"/>
    <property type="project" value="TreeGrafter"/>
</dbReference>
<feature type="compositionally biased region" description="Polar residues" evidence="2">
    <location>
        <begin position="454"/>
        <end position="467"/>
    </location>
</feature>
<feature type="coiled-coil region" evidence="1">
    <location>
        <begin position="294"/>
        <end position="342"/>
    </location>
</feature>
<keyword evidence="4" id="KW-1185">Reference proteome</keyword>
<sequence length="677" mass="75028">MDFACSFRQPNVFHGVEGSTSRTSDCFNSYSRFGCRGFSCNFLGNRRLLYKECVSKKMRKVMALRGCVATSKRHGGEFDSLLLGSRLRKPLICNFDDTLKDSRAVVRLKCQSNDSLAFIDGNGRKIEFIDSPNEEMENSSLGGLGGEHIPDAESNSSGEEVDAPSLDDLRELLQKALKELEVAQLNSTMFEEKAQKIAEAAISLKDEAVNARNDVNSTLNTVEEIISEEAVAKIAVQTATMALSMAEAKLQLAVESLNTAKGRNVSPEASIESDTENERRMEVSQPFRVEEEALLVAQDDIRDCKATLENCEAELRHLQKRKEELQKEVDRLSEVAEKAQMDALKADEDVANIMLLAEQAVAFELEAAQRVNDAEIALQKAEKYLSKYNFDKTDTSILAHLPSSQGQILTDESLVEEEKVSQGVACDFGVEGDREGSFEDVLLGGEPSLDHQSDVTGQSVEELTLSDQESRKLSADSHKEAETEAEKSKNVFQTKKQEMQKDLTKDSSPLSAPKALLKKSSRFFSASFFSFTVDGTEFTPASVFHSLITSARTQVPKLVIWVLLLGVGVTFLINRAERSTQLLQQPDVITTSIEEVSSNAKPLVQGILRLPKRVKKLIEMLPHQEINEEEASLFDMLWLLLASVVFVPIFQKIPGGKGYTCICSSTLNNDCIVHYIF</sequence>
<dbReference type="EMBL" id="JABCRI010000001">
    <property type="protein sequence ID" value="KAF8413139.1"/>
    <property type="molecule type" value="Genomic_DNA"/>
</dbReference>
<feature type="region of interest" description="Disordered" evidence="2">
    <location>
        <begin position="137"/>
        <end position="162"/>
    </location>
</feature>
<dbReference type="Proteomes" id="UP000655225">
    <property type="component" value="Unassembled WGS sequence"/>
</dbReference>
<evidence type="ECO:0000256" key="2">
    <source>
        <dbReference type="SAM" id="MobiDB-lite"/>
    </source>
</evidence>
<dbReference type="GO" id="GO:0015386">
    <property type="term" value="F:potassium:proton antiporter activity"/>
    <property type="evidence" value="ECO:0007669"/>
    <property type="project" value="TreeGrafter"/>
</dbReference>
<dbReference type="AlphaFoldDB" id="A0A834ZSQ5"/>
<evidence type="ECO:0000256" key="1">
    <source>
        <dbReference type="SAM" id="Coils"/>
    </source>
</evidence>
<comment type="caution">
    <text evidence="3">The sequence shown here is derived from an EMBL/GenBank/DDBJ whole genome shotgun (WGS) entry which is preliminary data.</text>
</comment>
<name>A0A834ZSQ5_TETSI</name>
<evidence type="ECO:0000313" key="3">
    <source>
        <dbReference type="EMBL" id="KAF8413139.1"/>
    </source>
</evidence>
<feature type="compositionally biased region" description="Basic and acidic residues" evidence="2">
    <location>
        <begin position="468"/>
        <end position="505"/>
    </location>
</feature>
<gene>
    <name evidence="3" type="ORF">HHK36_001115</name>
</gene>
<reference evidence="3 4" key="1">
    <citation type="submission" date="2020-04" db="EMBL/GenBank/DDBJ databases">
        <title>Plant Genome Project.</title>
        <authorList>
            <person name="Zhang R.-G."/>
        </authorList>
    </citation>
    <scope>NUCLEOTIDE SEQUENCE [LARGE SCALE GENOMIC DNA]</scope>
    <source>
        <strain evidence="3">YNK0</strain>
        <tissue evidence="3">Leaf</tissue>
    </source>
</reference>
<accession>A0A834ZSQ5</accession>
<dbReference type="GO" id="GO:0009507">
    <property type="term" value="C:chloroplast"/>
    <property type="evidence" value="ECO:0007669"/>
    <property type="project" value="TreeGrafter"/>
</dbReference>